<comment type="caution">
    <text evidence="9">The sequence shown here is derived from an EMBL/GenBank/DDBJ whole genome shotgun (WGS) entry which is preliminary data.</text>
</comment>
<dbReference type="Gene3D" id="3.10.129.10">
    <property type="entry name" value="Hotdog Thioesterase"/>
    <property type="match status" value="1"/>
</dbReference>
<evidence type="ECO:0000256" key="5">
    <source>
        <dbReference type="ARBA" id="ARBA00038894"/>
    </source>
</evidence>
<dbReference type="Pfam" id="PF03061">
    <property type="entry name" value="4HBT"/>
    <property type="match status" value="1"/>
</dbReference>
<feature type="domain" description="Thioesterase" evidence="8">
    <location>
        <begin position="58"/>
        <end position="145"/>
    </location>
</feature>
<dbReference type="PANTHER" id="PTHR43240">
    <property type="entry name" value="1,4-DIHYDROXY-2-NAPHTHOYL-COA THIOESTERASE 1"/>
    <property type="match status" value="1"/>
</dbReference>
<dbReference type="EMBL" id="VHJA01000081">
    <property type="protein sequence ID" value="TPV37090.1"/>
    <property type="molecule type" value="Genomic_DNA"/>
</dbReference>
<comment type="catalytic activity">
    <reaction evidence="7">
        <text>a medium-chain fatty acyl-CoA + H2O = a medium-chain fatty acid + CoA + H(+)</text>
        <dbReference type="Rhea" id="RHEA:68184"/>
        <dbReference type="ChEBI" id="CHEBI:15377"/>
        <dbReference type="ChEBI" id="CHEBI:15378"/>
        <dbReference type="ChEBI" id="CHEBI:57287"/>
        <dbReference type="ChEBI" id="CHEBI:59558"/>
        <dbReference type="ChEBI" id="CHEBI:90546"/>
    </reaction>
</comment>
<dbReference type="InterPro" id="IPR003736">
    <property type="entry name" value="PAAI_dom"/>
</dbReference>
<dbReference type="GO" id="GO:0047617">
    <property type="term" value="F:fatty acyl-CoA hydrolase activity"/>
    <property type="evidence" value="ECO:0007669"/>
    <property type="project" value="UniProtKB-EC"/>
</dbReference>
<dbReference type="InterPro" id="IPR006683">
    <property type="entry name" value="Thioestr_dom"/>
</dbReference>
<dbReference type="SUPFAM" id="SSF54637">
    <property type="entry name" value="Thioesterase/thiol ester dehydrase-isomerase"/>
    <property type="match status" value="1"/>
</dbReference>
<comment type="catalytic activity">
    <reaction evidence="2">
        <text>a fatty acyl-CoA + H2O = a fatty acid + CoA + H(+)</text>
        <dbReference type="Rhea" id="RHEA:16781"/>
        <dbReference type="ChEBI" id="CHEBI:15377"/>
        <dbReference type="ChEBI" id="CHEBI:15378"/>
        <dbReference type="ChEBI" id="CHEBI:28868"/>
        <dbReference type="ChEBI" id="CHEBI:57287"/>
        <dbReference type="ChEBI" id="CHEBI:77636"/>
        <dbReference type="EC" id="3.1.2.20"/>
    </reaction>
</comment>
<keyword evidence="10" id="KW-1185">Reference proteome</keyword>
<dbReference type="NCBIfam" id="TIGR00369">
    <property type="entry name" value="unchar_dom_1"/>
    <property type="match status" value="1"/>
</dbReference>
<sequence>MSSPVLTPQDARQLVGEIFVYHMPFNQALGLELMRLDADYAEISFNNKSMLVGNQVQQILHGGVIAAVLDVAAGMVCVSNALTRQESISEADLRHRLSRMGTIDMRVDYLRPGRGERFTATSSLLRAGNKVAVARVELHNQQGDYIATATATYLIG</sequence>
<dbReference type="InterPro" id="IPR029069">
    <property type="entry name" value="HotDog_dom_sf"/>
</dbReference>
<accession>A0A506PXZ4</accession>
<keyword evidence="1" id="KW-0378">Hydrolase</keyword>
<organism evidence="9 10">
    <name type="scientific">Pantoea deleyi</name>
    <dbReference type="NCBI Taxonomy" id="470932"/>
    <lineage>
        <taxon>Bacteria</taxon>
        <taxon>Pseudomonadati</taxon>
        <taxon>Pseudomonadota</taxon>
        <taxon>Gammaproteobacteria</taxon>
        <taxon>Enterobacterales</taxon>
        <taxon>Erwiniaceae</taxon>
        <taxon>Pantoea</taxon>
    </lineage>
</organism>
<gene>
    <name evidence="9" type="ORF">FJW01_20660</name>
</gene>
<dbReference type="RefSeq" id="WP_128085403.1">
    <property type="nucleotide sequence ID" value="NZ_CP071405.1"/>
</dbReference>
<evidence type="ECO:0000259" key="8">
    <source>
        <dbReference type="Pfam" id="PF03061"/>
    </source>
</evidence>
<evidence type="ECO:0000256" key="7">
    <source>
        <dbReference type="ARBA" id="ARBA00048062"/>
    </source>
</evidence>
<name>A0A506PXZ4_9GAMM</name>
<protein>
    <recommendedName>
        <fullName evidence="6">Medium/long-chain acyl-CoA thioesterase YigI</fullName>
        <ecNumber evidence="5">3.1.2.20</ecNumber>
    </recommendedName>
</protein>
<proteinExistence type="inferred from homology"/>
<dbReference type="CDD" id="cd03443">
    <property type="entry name" value="PaaI_thioesterase"/>
    <property type="match status" value="1"/>
</dbReference>
<evidence type="ECO:0000313" key="10">
    <source>
        <dbReference type="Proteomes" id="UP000317747"/>
    </source>
</evidence>
<evidence type="ECO:0000313" key="9">
    <source>
        <dbReference type="EMBL" id="TPV37090.1"/>
    </source>
</evidence>
<dbReference type="PANTHER" id="PTHR43240:SF20">
    <property type="entry name" value="MEDIUM_LONG-CHAIN ACYL-COA THIOESTERASE YIGI"/>
    <property type="match status" value="1"/>
</dbReference>
<dbReference type="Proteomes" id="UP000317747">
    <property type="component" value="Unassembled WGS sequence"/>
</dbReference>
<evidence type="ECO:0000256" key="3">
    <source>
        <dbReference type="ARBA" id="ARBA00036002"/>
    </source>
</evidence>
<evidence type="ECO:0000256" key="6">
    <source>
        <dbReference type="ARBA" id="ARBA00040062"/>
    </source>
</evidence>
<dbReference type="AlphaFoldDB" id="A0A506PXZ4"/>
<reference evidence="9 10" key="1">
    <citation type="submission" date="2019-06" db="EMBL/GenBank/DDBJ databases">
        <title>Taxogenomics and systematics of the genus Pantoea.</title>
        <authorList>
            <person name="Tambong J.T."/>
        </authorList>
    </citation>
    <scope>NUCLEOTIDE SEQUENCE [LARGE SCALE GENOMIC DNA]</scope>
    <source>
        <strain evidence="9 10">LMG 24200</strain>
    </source>
</reference>
<comment type="catalytic activity">
    <reaction evidence="3">
        <text>a long-chain fatty acyl-CoA + H2O = a long-chain fatty acid + CoA + H(+)</text>
        <dbReference type="Rhea" id="RHEA:67680"/>
        <dbReference type="ChEBI" id="CHEBI:15377"/>
        <dbReference type="ChEBI" id="CHEBI:15378"/>
        <dbReference type="ChEBI" id="CHEBI:57287"/>
        <dbReference type="ChEBI" id="CHEBI:57560"/>
        <dbReference type="ChEBI" id="CHEBI:83139"/>
    </reaction>
</comment>
<evidence type="ECO:0000256" key="1">
    <source>
        <dbReference type="ARBA" id="ARBA00022801"/>
    </source>
</evidence>
<comment type="similarity">
    <text evidence="4">Belongs to the YigI thioesterase family.</text>
</comment>
<dbReference type="NCBIfam" id="NF008675">
    <property type="entry name" value="PRK11688.1"/>
    <property type="match status" value="1"/>
</dbReference>
<evidence type="ECO:0000256" key="2">
    <source>
        <dbReference type="ARBA" id="ARBA00035880"/>
    </source>
</evidence>
<dbReference type="EC" id="3.1.2.20" evidence="5"/>
<evidence type="ECO:0000256" key="4">
    <source>
        <dbReference type="ARBA" id="ARBA00038381"/>
    </source>
</evidence>
<dbReference type="OrthoDB" id="9813158at2"/>